<dbReference type="AlphaFoldDB" id="A0A176Y8I0"/>
<evidence type="ECO:0000313" key="1">
    <source>
        <dbReference type="EMBL" id="OAF00667.1"/>
    </source>
</evidence>
<accession>A0A176Y8I0</accession>
<name>A0A176Y8I0_9BRAD</name>
<organism evidence="1 2">
    <name type="scientific">Bradyrhizobium centrolobii</name>
    <dbReference type="NCBI Taxonomy" id="1505087"/>
    <lineage>
        <taxon>Bacteria</taxon>
        <taxon>Pseudomonadati</taxon>
        <taxon>Pseudomonadota</taxon>
        <taxon>Alphaproteobacteria</taxon>
        <taxon>Hyphomicrobiales</taxon>
        <taxon>Nitrobacteraceae</taxon>
        <taxon>Bradyrhizobium</taxon>
    </lineage>
</organism>
<gene>
    <name evidence="1" type="ORF">AYJ54_31370</name>
</gene>
<proteinExistence type="predicted"/>
<sequence length="151" mass="16066">MSYDLTQLGWNAFQDLACAVTAEVLKRPVQMFLGSNDGGRDGAFLGTWNGDSGETAKSTIQCIGKPGANLTLAALQDELPKAATLAKQGLAEDYVIMTNGGVSGEADAQICKAFEAAGVKTCRVLGGSWIEQQLAENAKLRMLIPRGVWDW</sequence>
<dbReference type="Proteomes" id="UP000076959">
    <property type="component" value="Unassembled WGS sequence"/>
</dbReference>
<keyword evidence="2" id="KW-1185">Reference proteome</keyword>
<evidence type="ECO:0000313" key="2">
    <source>
        <dbReference type="Proteomes" id="UP000076959"/>
    </source>
</evidence>
<comment type="caution">
    <text evidence="1">The sequence shown here is derived from an EMBL/GenBank/DDBJ whole genome shotgun (WGS) entry which is preliminary data.</text>
</comment>
<reference evidence="1 2" key="1">
    <citation type="submission" date="2016-03" db="EMBL/GenBank/DDBJ databases">
        <title>Draft Genome Sequence of the Strain BR 10245 (Bradyrhizobium sp.) isolated from nodules of Centrolobium paraense.</title>
        <authorList>
            <person name="Simoes-Araujo J.L.Sr."/>
            <person name="Barauna A.C."/>
            <person name="Silva K."/>
            <person name="Zilli J.E."/>
        </authorList>
    </citation>
    <scope>NUCLEOTIDE SEQUENCE [LARGE SCALE GENOMIC DNA]</scope>
    <source>
        <strain evidence="1 2">BR 10245</strain>
    </source>
</reference>
<protein>
    <submittedName>
        <fullName evidence="1">Uncharacterized protein</fullName>
    </submittedName>
</protein>
<dbReference type="EMBL" id="LUUB01000110">
    <property type="protein sequence ID" value="OAF00667.1"/>
    <property type="molecule type" value="Genomic_DNA"/>
</dbReference>